<reference evidence="5 6" key="1">
    <citation type="submission" date="2024-02" db="EMBL/GenBank/DDBJ databases">
        <authorList>
            <person name="Daric V."/>
            <person name="Darras S."/>
        </authorList>
    </citation>
    <scope>NUCLEOTIDE SEQUENCE [LARGE SCALE GENOMIC DNA]</scope>
</reference>
<evidence type="ECO:0000256" key="2">
    <source>
        <dbReference type="ARBA" id="ARBA00010617"/>
    </source>
</evidence>
<evidence type="ECO:0000256" key="3">
    <source>
        <dbReference type="ARBA" id="ARBA00022723"/>
    </source>
</evidence>
<evidence type="ECO:0000256" key="4">
    <source>
        <dbReference type="ARBA" id="ARBA00023004"/>
    </source>
</evidence>
<dbReference type="PRINTS" id="PR00463">
    <property type="entry name" value="EP450I"/>
</dbReference>
<evidence type="ECO:0000313" key="5">
    <source>
        <dbReference type="EMBL" id="CAK8677216.1"/>
    </source>
</evidence>
<keyword evidence="6" id="KW-1185">Reference proteome</keyword>
<dbReference type="InterPro" id="IPR002401">
    <property type="entry name" value="Cyt_P450_E_grp-I"/>
</dbReference>
<protein>
    <recommendedName>
        <fullName evidence="7">Cytochrome P450</fullName>
    </recommendedName>
</protein>
<dbReference type="EMBL" id="CAWYQH010000046">
    <property type="protein sequence ID" value="CAK8677216.1"/>
    <property type="molecule type" value="Genomic_DNA"/>
</dbReference>
<gene>
    <name evidence="5" type="ORF">CVLEPA_LOCUS6618</name>
</gene>
<proteinExistence type="inferred from homology"/>
<dbReference type="SUPFAM" id="SSF48264">
    <property type="entry name" value="Cytochrome P450"/>
    <property type="match status" value="1"/>
</dbReference>
<dbReference type="Gene3D" id="1.10.630.10">
    <property type="entry name" value="Cytochrome P450"/>
    <property type="match status" value="1"/>
</dbReference>
<evidence type="ECO:0000313" key="6">
    <source>
        <dbReference type="Proteomes" id="UP001642483"/>
    </source>
</evidence>
<evidence type="ECO:0008006" key="7">
    <source>
        <dbReference type="Google" id="ProtNLM"/>
    </source>
</evidence>
<dbReference type="Proteomes" id="UP001642483">
    <property type="component" value="Unassembled WGS sequence"/>
</dbReference>
<dbReference type="InterPro" id="IPR036396">
    <property type="entry name" value="Cyt_P450_sf"/>
</dbReference>
<dbReference type="PANTHER" id="PTHR24300:SF397">
    <property type="entry name" value="CYTOCHROME P450 2U1"/>
    <property type="match status" value="1"/>
</dbReference>
<comment type="cofactor">
    <cofactor evidence="1">
        <name>heme</name>
        <dbReference type="ChEBI" id="CHEBI:30413"/>
    </cofactor>
</comment>
<name>A0ABP0FBY7_CLALP</name>
<evidence type="ECO:0000256" key="1">
    <source>
        <dbReference type="ARBA" id="ARBA00001971"/>
    </source>
</evidence>
<dbReference type="PANTHER" id="PTHR24300">
    <property type="entry name" value="CYTOCHROME P450 508A4-RELATED"/>
    <property type="match status" value="1"/>
</dbReference>
<organism evidence="5 6">
    <name type="scientific">Clavelina lepadiformis</name>
    <name type="common">Light-bulb sea squirt</name>
    <name type="synonym">Ascidia lepadiformis</name>
    <dbReference type="NCBI Taxonomy" id="159417"/>
    <lineage>
        <taxon>Eukaryota</taxon>
        <taxon>Metazoa</taxon>
        <taxon>Chordata</taxon>
        <taxon>Tunicata</taxon>
        <taxon>Ascidiacea</taxon>
        <taxon>Aplousobranchia</taxon>
        <taxon>Clavelinidae</taxon>
        <taxon>Clavelina</taxon>
    </lineage>
</organism>
<sequence length="107" mass="12964">MEKDKVYQHLFVSCRHYPKDYIDDHKDTFDEENLRDFIDAFLKEMKTEIEYFSNDQLSFFVQDLFAAGMETTSTRIRRAILCLIHYPQTQNKIHKEIKEVMGERNYT</sequence>
<dbReference type="InterPro" id="IPR050182">
    <property type="entry name" value="Cytochrome_P450_fam2"/>
</dbReference>
<keyword evidence="4" id="KW-0408">Iron</keyword>
<comment type="similarity">
    <text evidence="2">Belongs to the cytochrome P450 family.</text>
</comment>
<comment type="caution">
    <text evidence="5">The sequence shown here is derived from an EMBL/GenBank/DDBJ whole genome shotgun (WGS) entry which is preliminary data.</text>
</comment>
<dbReference type="InterPro" id="IPR001128">
    <property type="entry name" value="Cyt_P450"/>
</dbReference>
<dbReference type="Pfam" id="PF00067">
    <property type="entry name" value="p450"/>
    <property type="match status" value="1"/>
</dbReference>
<keyword evidence="3" id="KW-0479">Metal-binding</keyword>
<accession>A0ABP0FBY7</accession>